<sequence>MTRAPSPARDAVVAGALLALLLAWDASAADLALARGFGDAHGFAARDSFWAGTLLHSGGRVLAWLLALVLIATALVTPRRPARGPGRAERVAWLAVILLCGVAVPWLKRYSATSCPWDLAEFGGVARYVSHWHLGQPDGGGGHCFPSGHAVAAFAFLGMHFQWRRHDPARARGWLAAVLGVGVLFGIGQLARGAHYPSHTMWSAWLCWAICLGADALGHVARRRRPARLPAGSA</sequence>
<dbReference type="EMBL" id="JABWMJ010000005">
    <property type="protein sequence ID" value="NUZ06606.1"/>
    <property type="molecule type" value="Genomic_DNA"/>
</dbReference>
<feature type="transmembrane region" description="Helical" evidence="1">
    <location>
        <begin position="173"/>
        <end position="190"/>
    </location>
</feature>
<dbReference type="Gene3D" id="1.20.144.10">
    <property type="entry name" value="Phosphatidic acid phosphatase type 2/haloperoxidase"/>
    <property type="match status" value="1"/>
</dbReference>
<dbReference type="Proteomes" id="UP000529637">
    <property type="component" value="Unassembled WGS sequence"/>
</dbReference>
<proteinExistence type="predicted"/>
<feature type="domain" description="Phosphatidic acid phosphatase type 2/haloperoxidase" evidence="2">
    <location>
        <begin position="94"/>
        <end position="212"/>
    </location>
</feature>
<feature type="transmembrane region" description="Helical" evidence="1">
    <location>
        <begin position="140"/>
        <end position="161"/>
    </location>
</feature>
<keyword evidence="1" id="KW-1133">Transmembrane helix</keyword>
<feature type="transmembrane region" description="Helical" evidence="1">
    <location>
        <begin position="90"/>
        <end position="107"/>
    </location>
</feature>
<evidence type="ECO:0000313" key="3">
    <source>
        <dbReference type="EMBL" id="NUZ06606.1"/>
    </source>
</evidence>
<accession>A0A7Y6TX33</accession>
<evidence type="ECO:0000313" key="4">
    <source>
        <dbReference type="Proteomes" id="UP000529637"/>
    </source>
</evidence>
<dbReference type="CDD" id="cd03396">
    <property type="entry name" value="PAP2_like_6"/>
    <property type="match status" value="1"/>
</dbReference>
<keyword evidence="4" id="KW-1185">Reference proteome</keyword>
<dbReference type="AlphaFoldDB" id="A0A7Y6TX33"/>
<feature type="transmembrane region" description="Helical" evidence="1">
    <location>
        <begin position="202"/>
        <end position="221"/>
    </location>
</feature>
<dbReference type="SUPFAM" id="SSF48317">
    <property type="entry name" value="Acid phosphatase/Vanadium-dependent haloperoxidase"/>
    <property type="match status" value="1"/>
</dbReference>
<dbReference type="InterPro" id="IPR036938">
    <property type="entry name" value="PAP2/HPO_sf"/>
</dbReference>
<keyword evidence="1" id="KW-0812">Transmembrane</keyword>
<name>A0A7Y6TX33_9BURK</name>
<organism evidence="3 4">
    <name type="scientific">Piscinibacter koreensis</name>
    <dbReference type="NCBI Taxonomy" id="2742824"/>
    <lineage>
        <taxon>Bacteria</taxon>
        <taxon>Pseudomonadati</taxon>
        <taxon>Pseudomonadota</taxon>
        <taxon>Betaproteobacteria</taxon>
        <taxon>Burkholderiales</taxon>
        <taxon>Sphaerotilaceae</taxon>
        <taxon>Piscinibacter</taxon>
    </lineage>
</organism>
<comment type="caution">
    <text evidence="3">The sequence shown here is derived from an EMBL/GenBank/DDBJ whole genome shotgun (WGS) entry which is preliminary data.</text>
</comment>
<gene>
    <name evidence="3" type="ORF">HQN59_12620</name>
</gene>
<evidence type="ECO:0000256" key="1">
    <source>
        <dbReference type="SAM" id="Phobius"/>
    </source>
</evidence>
<evidence type="ECO:0000259" key="2">
    <source>
        <dbReference type="Pfam" id="PF01569"/>
    </source>
</evidence>
<keyword evidence="1" id="KW-0472">Membrane</keyword>
<dbReference type="Pfam" id="PF01569">
    <property type="entry name" value="PAP2"/>
    <property type="match status" value="1"/>
</dbReference>
<dbReference type="InterPro" id="IPR000326">
    <property type="entry name" value="PAP2/HPO"/>
</dbReference>
<protein>
    <submittedName>
        <fullName evidence="3">Phosphatase PAP2 family protein</fullName>
    </submittedName>
</protein>
<reference evidence="3 4" key="1">
    <citation type="submission" date="2020-06" db="EMBL/GenBank/DDBJ databases">
        <title>Schlegella sp. ID0723 isolated from air conditioner.</title>
        <authorList>
            <person name="Kim D.Y."/>
            <person name="Kim D.-U."/>
        </authorList>
    </citation>
    <scope>NUCLEOTIDE SEQUENCE [LARGE SCALE GENOMIC DNA]</scope>
    <source>
        <strain evidence="3 4">ID0723</strain>
    </source>
</reference>